<sequence length="802" mass="89769">MKAAVFPEDGTGREVLVLVRFQRPESEAQNQTDPNLRVQLTQQQLRCNNEFYVWFWSRFWTGLPPVPIQFPILVPDGSDQTQLLQHGPAIPVRSDVSGSTWFRGVLKGSAVLAPLNTLTRVYIRRKRKRVFPNQGRFELHGAPSEALFGAHEKQQLRLSFIQDAEEEEEQGAESVPGDKTLHRESDTQSQPSRQSRNNQPEPTGHNSSSCSATSNGLRPWGGGGECFQNRLRFSWIQLFQPDSDDLGRLKPDLDDLGGSVWLWIRSKLQVRMTSLLLPLLFLSLLGSIMAAPEPAGCKIRITNKGLELLKLETQKFVEEELSNISMPEMKGTEGRFQYTITDVKITELNLSHADLRFLPDVGLLFDVQNSSIALSFQRRILYWFFYDTGNINASADGVNINTAVNLIRDDGGRLKINNISCDAKIKKMRAEFSGTLGKVYDFLARFLTTGMRFFLNQQICPALNHAALVHVNAMLETIPVRSEVDHYIGIDYSLISDPVVTSQSLDMNFRNWVRAGTNGSSVLQGMFFDLSNQNQPLVNYAVEPVIREYDRMVYLALSEFFFDSGMFAYYSAGIFQMHIINEKVNQNRQMPKDLEVLLRTTYFGTIMMMVSRTRTQSEPNPSLVDAPLSLQLAVNSPPKTSIKTSGATVVMTAIVKVMVLPPGQSPVQLSSMTMEAKFNAKVSMRGKRLAVHADLRRFKIFSNQSALESLAVIRTCFFSATRPSSAALSGFVLVLSLDWTKRGVRIPLADGMDFIEEVVEYHNGFIVIGANLHFSKGLREMMAGSSDIQPTASNSNVTSTAV</sequence>
<comment type="caution">
    <text evidence="10">The sequence shown here is derived from an EMBL/GenBank/DDBJ whole genome shotgun (WGS) entry which is preliminary data.</text>
</comment>
<feature type="domain" description="Lipid-binding serum glycoprotein C-terminal" evidence="9">
    <location>
        <begin position="547"/>
        <end position="770"/>
    </location>
</feature>
<feature type="region of interest" description="Disordered" evidence="7">
    <location>
        <begin position="164"/>
        <end position="215"/>
    </location>
</feature>
<dbReference type="CDD" id="cd00025">
    <property type="entry name" value="BPI1"/>
    <property type="match status" value="1"/>
</dbReference>
<keyword evidence="6" id="KW-0325">Glycoprotein</keyword>
<dbReference type="GO" id="GO:0008289">
    <property type="term" value="F:lipid binding"/>
    <property type="evidence" value="ECO:0007669"/>
    <property type="project" value="InterPro"/>
</dbReference>
<dbReference type="PANTHER" id="PTHR10504">
    <property type="entry name" value="BACTERICIDAL PERMEABILITY-INCREASING BPI PROTEIN-RELATED"/>
    <property type="match status" value="1"/>
</dbReference>
<dbReference type="Gene3D" id="3.15.10.10">
    <property type="entry name" value="Bactericidal permeability-increasing protein, domain 1"/>
    <property type="match status" value="1"/>
</dbReference>
<keyword evidence="3" id="KW-0964">Secreted</keyword>
<dbReference type="InterPro" id="IPR001124">
    <property type="entry name" value="Lipid-bd_serum_glycop_C"/>
</dbReference>
<evidence type="ECO:0000256" key="2">
    <source>
        <dbReference type="ARBA" id="ARBA00007292"/>
    </source>
</evidence>
<evidence type="ECO:0000256" key="4">
    <source>
        <dbReference type="ARBA" id="ARBA00022729"/>
    </source>
</evidence>
<dbReference type="InterPro" id="IPR017954">
    <property type="entry name" value="Lipid-bd_serum_glycop_CS"/>
</dbReference>
<dbReference type="GO" id="GO:0120017">
    <property type="term" value="F:ceramide transfer activity"/>
    <property type="evidence" value="ECO:0007669"/>
    <property type="project" value="TreeGrafter"/>
</dbReference>
<name>A0A315UU20_GAMAF</name>
<dbReference type="Gene3D" id="3.15.20.10">
    <property type="entry name" value="Bactericidal permeability-increasing protein, domain 2"/>
    <property type="match status" value="1"/>
</dbReference>
<dbReference type="InterPro" id="IPR032942">
    <property type="entry name" value="BPI/LBP/Plunc"/>
</dbReference>
<feature type="domain" description="Lipid-binding serum glycoprotein N-terminal" evidence="8">
    <location>
        <begin position="300"/>
        <end position="518"/>
    </location>
</feature>
<dbReference type="FunFam" id="3.15.10.10:FF:000001">
    <property type="entry name" value="phospholipid transfer protein-like"/>
    <property type="match status" value="1"/>
</dbReference>
<evidence type="ECO:0008006" key="12">
    <source>
        <dbReference type="Google" id="ProtNLM"/>
    </source>
</evidence>
<feature type="compositionally biased region" description="Polar residues" evidence="7">
    <location>
        <begin position="204"/>
        <end position="215"/>
    </location>
</feature>
<dbReference type="GO" id="GO:1990050">
    <property type="term" value="F:phosphatidic acid transfer activity"/>
    <property type="evidence" value="ECO:0007669"/>
    <property type="project" value="TreeGrafter"/>
</dbReference>
<organism evidence="10 11">
    <name type="scientific">Gambusia affinis</name>
    <name type="common">Western mosquitofish</name>
    <name type="synonym">Heterandria affinis</name>
    <dbReference type="NCBI Taxonomy" id="33528"/>
    <lineage>
        <taxon>Eukaryota</taxon>
        <taxon>Metazoa</taxon>
        <taxon>Chordata</taxon>
        <taxon>Craniata</taxon>
        <taxon>Vertebrata</taxon>
        <taxon>Euteleostomi</taxon>
        <taxon>Actinopterygii</taxon>
        <taxon>Neopterygii</taxon>
        <taxon>Teleostei</taxon>
        <taxon>Neoteleostei</taxon>
        <taxon>Acanthomorphata</taxon>
        <taxon>Ovalentaria</taxon>
        <taxon>Atherinomorphae</taxon>
        <taxon>Cyprinodontiformes</taxon>
        <taxon>Poeciliidae</taxon>
        <taxon>Poeciliinae</taxon>
        <taxon>Gambusia</taxon>
    </lineage>
</organism>
<dbReference type="FunFam" id="3.15.20.10:FF:000001">
    <property type="entry name" value="Phospholipid transfer protein"/>
    <property type="match status" value="1"/>
</dbReference>
<accession>A0A315UU20</accession>
<keyword evidence="4" id="KW-0732">Signal</keyword>
<evidence type="ECO:0000256" key="5">
    <source>
        <dbReference type="ARBA" id="ARBA00023157"/>
    </source>
</evidence>
<evidence type="ECO:0000259" key="9">
    <source>
        <dbReference type="SMART" id="SM00329"/>
    </source>
</evidence>
<dbReference type="InterPro" id="IPR017942">
    <property type="entry name" value="Lipid-bd_serum_glycop_N"/>
</dbReference>
<comment type="similarity">
    <text evidence="2">Belongs to the BPI/LBP/Plunc superfamily. BPI/LBP family.</text>
</comment>
<dbReference type="PANTHER" id="PTHR10504:SF16">
    <property type="entry name" value="PHOSPHOLIPID TRANSFER PROTEIN"/>
    <property type="match status" value="1"/>
</dbReference>
<dbReference type="Pfam" id="PF02886">
    <property type="entry name" value="LBP_BPI_CETP_C"/>
    <property type="match status" value="1"/>
</dbReference>
<evidence type="ECO:0000313" key="10">
    <source>
        <dbReference type="EMBL" id="PWA13850.1"/>
    </source>
</evidence>
<dbReference type="Proteomes" id="UP000250572">
    <property type="component" value="Unassembled WGS sequence"/>
</dbReference>
<dbReference type="PROSITE" id="PS00400">
    <property type="entry name" value="LBP_BPI_CETP"/>
    <property type="match status" value="1"/>
</dbReference>
<evidence type="ECO:0000313" key="11">
    <source>
        <dbReference type="Proteomes" id="UP000250572"/>
    </source>
</evidence>
<dbReference type="GO" id="GO:0034375">
    <property type="term" value="P:high-density lipoprotein particle remodeling"/>
    <property type="evidence" value="ECO:0007669"/>
    <property type="project" value="TreeGrafter"/>
</dbReference>
<proteinExistence type="inferred from homology"/>
<dbReference type="SMART" id="SM00328">
    <property type="entry name" value="BPI1"/>
    <property type="match status" value="1"/>
</dbReference>
<evidence type="ECO:0000256" key="7">
    <source>
        <dbReference type="SAM" id="MobiDB-lite"/>
    </source>
</evidence>
<dbReference type="InterPro" id="IPR017943">
    <property type="entry name" value="Bactericidal_perm-incr_a/b_dom"/>
</dbReference>
<evidence type="ECO:0000256" key="6">
    <source>
        <dbReference type="ARBA" id="ARBA00023180"/>
    </source>
</evidence>
<reference evidence="10 11" key="1">
    <citation type="journal article" date="2018" name="G3 (Bethesda)">
        <title>A High-Quality Reference Genome for the Invasive Mosquitofish Gambusia affinis Using a Chicago Library.</title>
        <authorList>
            <person name="Hoffberg S.L."/>
            <person name="Troendle N.J."/>
            <person name="Glenn T.C."/>
            <person name="Mahmud O."/>
            <person name="Louha S."/>
            <person name="Chalopin D."/>
            <person name="Bennetzen J.L."/>
            <person name="Mauricio R."/>
        </authorList>
    </citation>
    <scope>NUCLEOTIDE SEQUENCE [LARGE SCALE GENOMIC DNA]</scope>
    <source>
        <strain evidence="10">NE01/NJP1002.9</strain>
        <tissue evidence="10">Muscle</tissue>
    </source>
</reference>
<dbReference type="GO" id="GO:0005615">
    <property type="term" value="C:extracellular space"/>
    <property type="evidence" value="ECO:0007669"/>
    <property type="project" value="TreeGrafter"/>
</dbReference>
<protein>
    <recommendedName>
        <fullName evidence="12">Phospholipid transfer protein</fullName>
    </recommendedName>
</protein>
<dbReference type="SMART" id="SM00329">
    <property type="entry name" value="BPI2"/>
    <property type="match status" value="1"/>
</dbReference>
<keyword evidence="5" id="KW-1015">Disulfide bond</keyword>
<evidence type="ECO:0000256" key="3">
    <source>
        <dbReference type="ARBA" id="ARBA00022525"/>
    </source>
</evidence>
<dbReference type="STRING" id="33528.ENSGAFP00000030204"/>
<evidence type="ECO:0000259" key="8">
    <source>
        <dbReference type="SMART" id="SM00328"/>
    </source>
</evidence>
<feature type="compositionally biased region" description="Low complexity" evidence="7">
    <location>
        <begin position="188"/>
        <end position="200"/>
    </location>
</feature>
<dbReference type="GO" id="GO:1904121">
    <property type="term" value="F:phosphatidylethanolamine transfer activity"/>
    <property type="evidence" value="ECO:0007669"/>
    <property type="project" value="TreeGrafter"/>
</dbReference>
<dbReference type="SUPFAM" id="SSF55394">
    <property type="entry name" value="Bactericidal permeability-increasing protein, BPI"/>
    <property type="match status" value="2"/>
</dbReference>
<dbReference type="EMBL" id="NHOQ01002915">
    <property type="protein sequence ID" value="PWA13850.1"/>
    <property type="molecule type" value="Genomic_DNA"/>
</dbReference>
<dbReference type="Pfam" id="PF01273">
    <property type="entry name" value="LBP_BPI_CETP"/>
    <property type="match status" value="1"/>
</dbReference>
<dbReference type="GO" id="GO:0035627">
    <property type="term" value="P:ceramide transport"/>
    <property type="evidence" value="ECO:0007669"/>
    <property type="project" value="TreeGrafter"/>
</dbReference>
<comment type="subcellular location">
    <subcellularLocation>
        <location evidence="1">Secreted</location>
    </subcellularLocation>
</comment>
<evidence type="ECO:0000256" key="1">
    <source>
        <dbReference type="ARBA" id="ARBA00004613"/>
    </source>
</evidence>
<gene>
    <name evidence="10" type="ORF">CCH79_00019199</name>
</gene>
<keyword evidence="11" id="KW-1185">Reference proteome</keyword>
<dbReference type="AlphaFoldDB" id="A0A315UU20"/>